<name>M0QGU3_9ACTN</name>
<feature type="transmembrane region" description="Helical" evidence="1">
    <location>
        <begin position="23"/>
        <end position="43"/>
    </location>
</feature>
<dbReference type="eggNOG" id="ENOG5032UCF">
    <property type="taxonomic scope" value="Bacteria"/>
</dbReference>
<gene>
    <name evidence="2" type="ORF">GS4_03_00850</name>
</gene>
<keyword evidence="1" id="KW-1133">Transmembrane helix</keyword>
<feature type="transmembrane region" description="Helical" evidence="1">
    <location>
        <begin position="64"/>
        <end position="84"/>
    </location>
</feature>
<dbReference type="STRING" id="1223545.GS4_03_00850"/>
<organism evidence="2 3">
    <name type="scientific">Gordonia soli NBRC 108243</name>
    <dbReference type="NCBI Taxonomy" id="1223545"/>
    <lineage>
        <taxon>Bacteria</taxon>
        <taxon>Bacillati</taxon>
        <taxon>Actinomycetota</taxon>
        <taxon>Actinomycetes</taxon>
        <taxon>Mycobacteriales</taxon>
        <taxon>Gordoniaceae</taxon>
        <taxon>Gordonia</taxon>
    </lineage>
</organism>
<keyword evidence="1" id="KW-0472">Membrane</keyword>
<sequence length="154" mass="16144">MTAARTFSAQSEIGHLIGTDSTIVVFAAGVILVWALLLGVWKYHGMRTSPDHLAHPYVDMAHRAALMYSFATLVLAALVALSAWPAVVNLTAAGVAIVFFVGAVAAYCVHGALQDTTNQFESPTPGTHLFMLALILAEVGGVLVLLAGVVASWV</sequence>
<reference evidence="2 3" key="1">
    <citation type="submission" date="2013-01" db="EMBL/GenBank/DDBJ databases">
        <title>Whole genome shotgun sequence of Gordonia soli NBRC 108243.</title>
        <authorList>
            <person name="Isaki-Nakamura S."/>
            <person name="Hosoyama A."/>
            <person name="Tsuchikane K."/>
            <person name="Ando Y."/>
            <person name="Baba S."/>
            <person name="Ohji S."/>
            <person name="Hamada M."/>
            <person name="Tamura T."/>
            <person name="Yamazoe A."/>
            <person name="Yamazaki S."/>
            <person name="Fujita N."/>
        </authorList>
    </citation>
    <scope>NUCLEOTIDE SEQUENCE [LARGE SCALE GENOMIC DNA]</scope>
    <source>
        <strain evidence="2 3">NBRC 108243</strain>
    </source>
</reference>
<evidence type="ECO:0008006" key="4">
    <source>
        <dbReference type="Google" id="ProtNLM"/>
    </source>
</evidence>
<comment type="caution">
    <text evidence="2">The sequence shown here is derived from an EMBL/GenBank/DDBJ whole genome shotgun (WGS) entry which is preliminary data.</text>
</comment>
<dbReference type="EMBL" id="BANX01000003">
    <property type="protein sequence ID" value="GAC66637.1"/>
    <property type="molecule type" value="Genomic_DNA"/>
</dbReference>
<proteinExistence type="predicted"/>
<keyword evidence="1" id="KW-0812">Transmembrane</keyword>
<keyword evidence="3" id="KW-1185">Reference proteome</keyword>
<dbReference type="RefSeq" id="WP_007617033.1">
    <property type="nucleotide sequence ID" value="NZ_BANX01000003.1"/>
</dbReference>
<feature type="transmembrane region" description="Helical" evidence="1">
    <location>
        <begin position="90"/>
        <end position="109"/>
    </location>
</feature>
<accession>M0QGU3</accession>
<evidence type="ECO:0000256" key="1">
    <source>
        <dbReference type="SAM" id="Phobius"/>
    </source>
</evidence>
<evidence type="ECO:0000313" key="2">
    <source>
        <dbReference type="EMBL" id="GAC66637.1"/>
    </source>
</evidence>
<feature type="transmembrane region" description="Helical" evidence="1">
    <location>
        <begin position="129"/>
        <end position="153"/>
    </location>
</feature>
<dbReference type="Proteomes" id="UP000011666">
    <property type="component" value="Unassembled WGS sequence"/>
</dbReference>
<dbReference type="AlphaFoldDB" id="M0QGU3"/>
<dbReference type="OrthoDB" id="345818at2"/>
<protein>
    <recommendedName>
        <fullName evidence="4">Integral membrane protein</fullName>
    </recommendedName>
</protein>
<evidence type="ECO:0000313" key="3">
    <source>
        <dbReference type="Proteomes" id="UP000011666"/>
    </source>
</evidence>